<gene>
    <name evidence="2" type="ORF">CEY00_Acc16564</name>
</gene>
<keyword evidence="3" id="KW-1185">Reference proteome</keyword>
<comment type="caution">
    <text evidence="2">The sequence shown here is derived from an EMBL/GenBank/DDBJ whole genome shotgun (WGS) entry which is preliminary data.</text>
</comment>
<feature type="region of interest" description="Disordered" evidence="1">
    <location>
        <begin position="144"/>
        <end position="168"/>
    </location>
</feature>
<dbReference type="STRING" id="1590841.A0A2R6QJI5"/>
<name>A0A2R6QJI5_ACTCC</name>
<evidence type="ECO:0000313" key="2">
    <source>
        <dbReference type="EMBL" id="PSS09541.1"/>
    </source>
</evidence>
<protein>
    <submittedName>
        <fullName evidence="2">Protein MTL1-like</fullName>
    </submittedName>
</protein>
<dbReference type="PANTHER" id="PTHR33257">
    <property type="entry name" value="OS05G0165500 PROTEIN"/>
    <property type="match status" value="1"/>
</dbReference>
<dbReference type="Gramene" id="PSS09541">
    <property type="protein sequence ID" value="PSS09541"/>
    <property type="gene ID" value="CEY00_Acc16564"/>
</dbReference>
<dbReference type="OMA" id="CEEELEH"/>
<organism evidence="2 3">
    <name type="scientific">Actinidia chinensis var. chinensis</name>
    <name type="common">Chinese soft-hair kiwi</name>
    <dbReference type="NCBI Taxonomy" id="1590841"/>
    <lineage>
        <taxon>Eukaryota</taxon>
        <taxon>Viridiplantae</taxon>
        <taxon>Streptophyta</taxon>
        <taxon>Embryophyta</taxon>
        <taxon>Tracheophyta</taxon>
        <taxon>Spermatophyta</taxon>
        <taxon>Magnoliopsida</taxon>
        <taxon>eudicotyledons</taxon>
        <taxon>Gunneridae</taxon>
        <taxon>Pentapetalae</taxon>
        <taxon>asterids</taxon>
        <taxon>Ericales</taxon>
        <taxon>Actinidiaceae</taxon>
        <taxon>Actinidia</taxon>
    </lineage>
</organism>
<feature type="compositionally biased region" description="Low complexity" evidence="1">
    <location>
        <begin position="151"/>
        <end position="162"/>
    </location>
</feature>
<reference evidence="2 3" key="1">
    <citation type="submission" date="2017-07" db="EMBL/GenBank/DDBJ databases">
        <title>An improved, manually edited Actinidia chinensis var. chinensis (kiwifruit) genome highlights the challenges associated with draft genomes and gene prediction in plants.</title>
        <authorList>
            <person name="Pilkington S."/>
            <person name="Crowhurst R."/>
            <person name="Hilario E."/>
            <person name="Nardozza S."/>
            <person name="Fraser L."/>
            <person name="Peng Y."/>
            <person name="Gunaseelan K."/>
            <person name="Simpson R."/>
            <person name="Tahir J."/>
            <person name="Deroles S."/>
            <person name="Templeton K."/>
            <person name="Luo Z."/>
            <person name="Davy M."/>
            <person name="Cheng C."/>
            <person name="Mcneilage M."/>
            <person name="Scaglione D."/>
            <person name="Liu Y."/>
            <person name="Zhang Q."/>
            <person name="Datson P."/>
            <person name="De Silva N."/>
            <person name="Gardiner S."/>
            <person name="Bassett H."/>
            <person name="Chagne D."/>
            <person name="Mccallum J."/>
            <person name="Dzierzon H."/>
            <person name="Deng C."/>
            <person name="Wang Y.-Y."/>
            <person name="Barron N."/>
            <person name="Manako K."/>
            <person name="Bowen J."/>
            <person name="Foster T."/>
            <person name="Erridge Z."/>
            <person name="Tiffin H."/>
            <person name="Waite C."/>
            <person name="Davies K."/>
            <person name="Grierson E."/>
            <person name="Laing W."/>
            <person name="Kirk R."/>
            <person name="Chen X."/>
            <person name="Wood M."/>
            <person name="Montefiori M."/>
            <person name="Brummell D."/>
            <person name="Schwinn K."/>
            <person name="Catanach A."/>
            <person name="Fullerton C."/>
            <person name="Li D."/>
            <person name="Meiyalaghan S."/>
            <person name="Nieuwenhuizen N."/>
            <person name="Read N."/>
            <person name="Prakash R."/>
            <person name="Hunter D."/>
            <person name="Zhang H."/>
            <person name="Mckenzie M."/>
            <person name="Knabel M."/>
            <person name="Harris A."/>
            <person name="Allan A."/>
            <person name="Chen A."/>
            <person name="Janssen B."/>
            <person name="Plunkett B."/>
            <person name="Dwamena C."/>
            <person name="Voogd C."/>
            <person name="Leif D."/>
            <person name="Lafferty D."/>
            <person name="Souleyre E."/>
            <person name="Varkonyi-Gasic E."/>
            <person name="Gambi F."/>
            <person name="Hanley J."/>
            <person name="Yao J.-L."/>
            <person name="Cheung J."/>
            <person name="David K."/>
            <person name="Warren B."/>
            <person name="Marsh K."/>
            <person name="Snowden K."/>
            <person name="Lin-Wang K."/>
            <person name="Brian L."/>
            <person name="Martinez-Sanchez M."/>
            <person name="Wang M."/>
            <person name="Ileperuma N."/>
            <person name="Macnee N."/>
            <person name="Campin R."/>
            <person name="Mcatee P."/>
            <person name="Drummond R."/>
            <person name="Espley R."/>
            <person name="Ireland H."/>
            <person name="Wu R."/>
            <person name="Atkinson R."/>
            <person name="Karunairetnam S."/>
            <person name="Bulley S."/>
            <person name="Chunkath S."/>
            <person name="Hanley Z."/>
            <person name="Storey R."/>
            <person name="Thrimawithana A."/>
            <person name="Thomson S."/>
            <person name="David C."/>
            <person name="Testolin R."/>
        </authorList>
    </citation>
    <scope>NUCLEOTIDE SEQUENCE [LARGE SCALE GENOMIC DNA]</scope>
    <source>
        <strain evidence="3">cv. Red5</strain>
        <tissue evidence="2">Young leaf</tissue>
    </source>
</reference>
<evidence type="ECO:0000256" key="1">
    <source>
        <dbReference type="SAM" id="MobiDB-lite"/>
    </source>
</evidence>
<reference evidence="3" key="2">
    <citation type="journal article" date="2018" name="BMC Genomics">
        <title>A manually annotated Actinidia chinensis var. chinensis (kiwifruit) genome highlights the challenges associated with draft genomes and gene prediction in plants.</title>
        <authorList>
            <person name="Pilkington S.M."/>
            <person name="Crowhurst R."/>
            <person name="Hilario E."/>
            <person name="Nardozza S."/>
            <person name="Fraser L."/>
            <person name="Peng Y."/>
            <person name="Gunaseelan K."/>
            <person name="Simpson R."/>
            <person name="Tahir J."/>
            <person name="Deroles S.C."/>
            <person name="Templeton K."/>
            <person name="Luo Z."/>
            <person name="Davy M."/>
            <person name="Cheng C."/>
            <person name="McNeilage M."/>
            <person name="Scaglione D."/>
            <person name="Liu Y."/>
            <person name="Zhang Q."/>
            <person name="Datson P."/>
            <person name="De Silva N."/>
            <person name="Gardiner S.E."/>
            <person name="Bassett H."/>
            <person name="Chagne D."/>
            <person name="McCallum J."/>
            <person name="Dzierzon H."/>
            <person name="Deng C."/>
            <person name="Wang Y.Y."/>
            <person name="Barron L."/>
            <person name="Manako K."/>
            <person name="Bowen J."/>
            <person name="Foster T.M."/>
            <person name="Erridge Z.A."/>
            <person name="Tiffin H."/>
            <person name="Waite C.N."/>
            <person name="Davies K.M."/>
            <person name="Grierson E.P."/>
            <person name="Laing W.A."/>
            <person name="Kirk R."/>
            <person name="Chen X."/>
            <person name="Wood M."/>
            <person name="Montefiori M."/>
            <person name="Brummell D.A."/>
            <person name="Schwinn K.E."/>
            <person name="Catanach A."/>
            <person name="Fullerton C."/>
            <person name="Li D."/>
            <person name="Meiyalaghan S."/>
            <person name="Nieuwenhuizen N."/>
            <person name="Read N."/>
            <person name="Prakash R."/>
            <person name="Hunter D."/>
            <person name="Zhang H."/>
            <person name="McKenzie M."/>
            <person name="Knabel M."/>
            <person name="Harris A."/>
            <person name="Allan A.C."/>
            <person name="Gleave A."/>
            <person name="Chen A."/>
            <person name="Janssen B.J."/>
            <person name="Plunkett B."/>
            <person name="Ampomah-Dwamena C."/>
            <person name="Voogd C."/>
            <person name="Leif D."/>
            <person name="Lafferty D."/>
            <person name="Souleyre E.J.F."/>
            <person name="Varkonyi-Gasic E."/>
            <person name="Gambi F."/>
            <person name="Hanley J."/>
            <person name="Yao J.L."/>
            <person name="Cheung J."/>
            <person name="David K.M."/>
            <person name="Warren B."/>
            <person name="Marsh K."/>
            <person name="Snowden K.C."/>
            <person name="Lin-Wang K."/>
            <person name="Brian L."/>
            <person name="Martinez-Sanchez M."/>
            <person name="Wang M."/>
            <person name="Ileperuma N."/>
            <person name="Macnee N."/>
            <person name="Campin R."/>
            <person name="McAtee P."/>
            <person name="Drummond R.S.M."/>
            <person name="Espley R.V."/>
            <person name="Ireland H.S."/>
            <person name="Wu R."/>
            <person name="Atkinson R.G."/>
            <person name="Karunairetnam S."/>
            <person name="Bulley S."/>
            <person name="Chunkath S."/>
            <person name="Hanley Z."/>
            <person name="Storey R."/>
            <person name="Thrimawithana A.H."/>
            <person name="Thomson S."/>
            <person name="David C."/>
            <person name="Testolin R."/>
            <person name="Huang H."/>
            <person name="Hellens R.P."/>
            <person name="Schaffer R.J."/>
        </authorList>
    </citation>
    <scope>NUCLEOTIDE SEQUENCE [LARGE SCALE GENOMIC DNA]</scope>
    <source>
        <strain evidence="3">cv. Red5</strain>
    </source>
</reference>
<proteinExistence type="predicted"/>
<sequence length="189" mass="21045">MLMESSNLREYSIKFEQGKKFSSRRMCRETSVIDSVLEVYYGGASGSVPFHWESQPGTPKVKLPVKPVPPVLTPPPLSFHFYSTIKPIKKPSKPTLVHAILSNLLGRKPSRPLSRSSSSSTSFSLLSSSWSSFRSVPSSLFPDPNVRRKSQLSSPGSSFGSRIGEEEQYESPVLCFGRRNSWSRGCLRT</sequence>
<dbReference type="Proteomes" id="UP000241394">
    <property type="component" value="Chromosome LG15"/>
</dbReference>
<dbReference type="EMBL" id="NKQK01000015">
    <property type="protein sequence ID" value="PSS09541.1"/>
    <property type="molecule type" value="Genomic_DNA"/>
</dbReference>
<evidence type="ECO:0000313" key="3">
    <source>
        <dbReference type="Proteomes" id="UP000241394"/>
    </source>
</evidence>
<accession>A0A2R6QJI5</accession>
<dbReference type="AlphaFoldDB" id="A0A2R6QJI5"/>
<dbReference type="OrthoDB" id="1741718at2759"/>
<dbReference type="InParanoid" id="A0A2R6QJI5"/>
<dbReference type="PANTHER" id="PTHR33257:SF46">
    <property type="entry name" value="OVATE FAMILY PROTEIN"/>
    <property type="match status" value="1"/>
</dbReference>